<reference evidence="1 2" key="1">
    <citation type="submission" date="2019-03" db="EMBL/GenBank/DDBJ databases">
        <title>Genomic Encyclopedia of Type Strains, Phase IV (KMG-IV): sequencing the most valuable type-strain genomes for metagenomic binning, comparative biology and taxonomic classification.</title>
        <authorList>
            <person name="Goeker M."/>
        </authorList>
    </citation>
    <scope>NUCLEOTIDE SEQUENCE [LARGE SCALE GENOMIC DNA]</scope>
    <source>
        <strain evidence="1 2">DSM 45765</strain>
    </source>
</reference>
<keyword evidence="2" id="KW-1185">Reference proteome</keyword>
<dbReference type="RefSeq" id="WP_132874907.1">
    <property type="nucleotide sequence ID" value="NZ_SLXQ01000001.1"/>
</dbReference>
<evidence type="ECO:0000313" key="1">
    <source>
        <dbReference type="EMBL" id="TCP56281.1"/>
    </source>
</evidence>
<accession>A0A4R2R9D7</accession>
<dbReference type="Proteomes" id="UP000294911">
    <property type="component" value="Unassembled WGS sequence"/>
</dbReference>
<gene>
    <name evidence="1" type="ORF">EV191_101222</name>
</gene>
<proteinExistence type="predicted"/>
<dbReference type="AlphaFoldDB" id="A0A4R2R9D7"/>
<protein>
    <submittedName>
        <fullName evidence="1">Uncharacterized protein</fullName>
    </submittedName>
</protein>
<sequence>MPELRPEPAFLPLTVASASTAARSLVDPPVRASALVVQRKAESANSAAADCWTALLAGCDTPGRRALPGKLKDLSEATSVYAGTDWWFGTGSNHRRKVAGAQARIEDAIRSGDGEQFAEAFIGYDQAVAAAVVRIQSRLGSPAL</sequence>
<comment type="caution">
    <text evidence="1">The sequence shown here is derived from an EMBL/GenBank/DDBJ whole genome shotgun (WGS) entry which is preliminary data.</text>
</comment>
<evidence type="ECO:0000313" key="2">
    <source>
        <dbReference type="Proteomes" id="UP000294911"/>
    </source>
</evidence>
<dbReference type="OrthoDB" id="3631719at2"/>
<name>A0A4R2R9D7_9PSEU</name>
<organism evidence="1 2">
    <name type="scientific">Tamaricihabitans halophyticus</name>
    <dbReference type="NCBI Taxonomy" id="1262583"/>
    <lineage>
        <taxon>Bacteria</taxon>
        <taxon>Bacillati</taxon>
        <taxon>Actinomycetota</taxon>
        <taxon>Actinomycetes</taxon>
        <taxon>Pseudonocardiales</taxon>
        <taxon>Pseudonocardiaceae</taxon>
        <taxon>Tamaricihabitans</taxon>
    </lineage>
</organism>
<dbReference type="EMBL" id="SLXQ01000001">
    <property type="protein sequence ID" value="TCP56281.1"/>
    <property type="molecule type" value="Genomic_DNA"/>
</dbReference>